<dbReference type="Proteomes" id="UP000677228">
    <property type="component" value="Unassembled WGS sequence"/>
</dbReference>
<evidence type="ECO:0000313" key="3">
    <source>
        <dbReference type="EMBL" id="CAF4114567.1"/>
    </source>
</evidence>
<dbReference type="Pfam" id="PF13193">
    <property type="entry name" value="AMP-binding_C"/>
    <property type="match status" value="1"/>
</dbReference>
<dbReference type="GO" id="GO:0031177">
    <property type="term" value="F:phosphopantetheine binding"/>
    <property type="evidence" value="ECO:0007669"/>
    <property type="project" value="TreeGrafter"/>
</dbReference>
<dbReference type="Pfam" id="PF00550">
    <property type="entry name" value="PP-binding"/>
    <property type="match status" value="1"/>
</dbReference>
<dbReference type="EMBL" id="CAJOBA010041463">
    <property type="protein sequence ID" value="CAF4114567.1"/>
    <property type="molecule type" value="Genomic_DNA"/>
</dbReference>
<evidence type="ECO:0000259" key="1">
    <source>
        <dbReference type="PROSITE" id="PS50075"/>
    </source>
</evidence>
<dbReference type="InterPro" id="IPR025110">
    <property type="entry name" value="AMP-bd_C"/>
</dbReference>
<dbReference type="InterPro" id="IPR042099">
    <property type="entry name" value="ANL_N_sf"/>
</dbReference>
<dbReference type="PROSITE" id="PS50075">
    <property type="entry name" value="CARRIER"/>
    <property type="match status" value="1"/>
</dbReference>
<name>A0A8S2EUU4_9BILA</name>
<dbReference type="InterPro" id="IPR045851">
    <property type="entry name" value="AMP-bd_C_sf"/>
</dbReference>
<dbReference type="SUPFAM" id="SSF56801">
    <property type="entry name" value="Acetyl-CoA synthetase-like"/>
    <property type="match status" value="1"/>
</dbReference>
<proteinExistence type="predicted"/>
<dbReference type="EMBL" id="CAJNOK010019879">
    <property type="protein sequence ID" value="CAF1307341.1"/>
    <property type="molecule type" value="Genomic_DNA"/>
</dbReference>
<dbReference type="PANTHER" id="PTHR45527:SF1">
    <property type="entry name" value="FATTY ACID SYNTHASE"/>
    <property type="match status" value="1"/>
</dbReference>
<sequence length="279" mass="32417">PGVFHSYLNRPDLTEQVLITIPNISADKRTEGLIYRTGDLARLQLNGELLIIGRKDNQIKLRGQRIELGEIENVILSCSNDISNCIVIKINNNNKTEQDYLAAYIQLSDKKFKDKNYEATKSQIKEYCQQNLPFHMVPSYYVILEKLPLNTNEKIDRSQLPQPEFSDIIQINYIKPKTDFEKQQNTIWCKILNLKKISMNSNFFSIGGNSLSLVKLYNNYQSNFILNNNQMNISILFKHPTIAEHVKLLLNLIRKDDSEISLSKQQQWKSFNVKKGKYK</sequence>
<feature type="domain" description="Carrier" evidence="1">
    <location>
        <begin position="175"/>
        <end position="253"/>
    </location>
</feature>
<dbReference type="GO" id="GO:0044550">
    <property type="term" value="P:secondary metabolite biosynthetic process"/>
    <property type="evidence" value="ECO:0007669"/>
    <property type="project" value="TreeGrafter"/>
</dbReference>
<protein>
    <recommendedName>
        <fullName evidence="1">Carrier domain-containing protein</fullName>
    </recommendedName>
</protein>
<dbReference type="GO" id="GO:0005737">
    <property type="term" value="C:cytoplasm"/>
    <property type="evidence" value="ECO:0007669"/>
    <property type="project" value="TreeGrafter"/>
</dbReference>
<organism evidence="2 4">
    <name type="scientific">Didymodactylos carnosus</name>
    <dbReference type="NCBI Taxonomy" id="1234261"/>
    <lineage>
        <taxon>Eukaryota</taxon>
        <taxon>Metazoa</taxon>
        <taxon>Spiralia</taxon>
        <taxon>Gnathifera</taxon>
        <taxon>Rotifera</taxon>
        <taxon>Eurotatoria</taxon>
        <taxon>Bdelloidea</taxon>
        <taxon>Philodinida</taxon>
        <taxon>Philodinidae</taxon>
        <taxon>Didymodactylos</taxon>
    </lineage>
</organism>
<dbReference type="Gene3D" id="3.40.50.12780">
    <property type="entry name" value="N-terminal domain of ligase-like"/>
    <property type="match status" value="1"/>
</dbReference>
<dbReference type="Proteomes" id="UP000682733">
    <property type="component" value="Unassembled WGS sequence"/>
</dbReference>
<dbReference type="Gene3D" id="3.30.300.30">
    <property type="match status" value="1"/>
</dbReference>
<dbReference type="Gene3D" id="1.10.1200.10">
    <property type="entry name" value="ACP-like"/>
    <property type="match status" value="1"/>
</dbReference>
<dbReference type="PANTHER" id="PTHR45527">
    <property type="entry name" value="NONRIBOSOMAL PEPTIDE SYNTHETASE"/>
    <property type="match status" value="1"/>
</dbReference>
<feature type="non-terminal residue" evidence="2">
    <location>
        <position position="1"/>
    </location>
</feature>
<comment type="caution">
    <text evidence="2">The sequence shown here is derived from an EMBL/GenBank/DDBJ whole genome shotgun (WGS) entry which is preliminary data.</text>
</comment>
<accession>A0A8S2EUU4</accession>
<dbReference type="InterPro" id="IPR009081">
    <property type="entry name" value="PP-bd_ACP"/>
</dbReference>
<reference evidence="2" key="1">
    <citation type="submission" date="2021-02" db="EMBL/GenBank/DDBJ databases">
        <authorList>
            <person name="Nowell W R."/>
        </authorList>
    </citation>
    <scope>NUCLEOTIDE SEQUENCE</scope>
</reference>
<dbReference type="SUPFAM" id="SSF47336">
    <property type="entry name" value="ACP-like"/>
    <property type="match status" value="1"/>
</dbReference>
<evidence type="ECO:0000313" key="2">
    <source>
        <dbReference type="EMBL" id="CAF1307341.1"/>
    </source>
</evidence>
<evidence type="ECO:0000313" key="4">
    <source>
        <dbReference type="Proteomes" id="UP000677228"/>
    </source>
</evidence>
<gene>
    <name evidence="2" type="ORF">OVA965_LOCUS28815</name>
    <name evidence="3" type="ORF">TMI583_LOCUS29578</name>
</gene>
<dbReference type="InterPro" id="IPR036736">
    <property type="entry name" value="ACP-like_sf"/>
</dbReference>
<dbReference type="GO" id="GO:0043041">
    <property type="term" value="P:amino acid activation for nonribosomal peptide biosynthetic process"/>
    <property type="evidence" value="ECO:0007669"/>
    <property type="project" value="TreeGrafter"/>
</dbReference>
<dbReference type="AlphaFoldDB" id="A0A8S2EUU4"/>